<dbReference type="Gene3D" id="3.40.50.300">
    <property type="entry name" value="P-loop containing nucleotide triphosphate hydrolases"/>
    <property type="match status" value="1"/>
</dbReference>
<dbReference type="Pfam" id="PF13671">
    <property type="entry name" value="AAA_33"/>
    <property type="match status" value="1"/>
</dbReference>
<dbReference type="RefSeq" id="WP_354637644.1">
    <property type="nucleotide sequence ID" value="NZ_CP159872.1"/>
</dbReference>
<dbReference type="EMBL" id="CP159872">
    <property type="protein sequence ID" value="XCM77915.1"/>
    <property type="molecule type" value="Genomic_DNA"/>
</dbReference>
<reference evidence="1" key="1">
    <citation type="submission" date="2024-06" db="EMBL/GenBank/DDBJ databases">
        <title>The genome sequences of Kitasatospora sp. strain HUAS MG31.</title>
        <authorList>
            <person name="Mo P."/>
        </authorList>
    </citation>
    <scope>NUCLEOTIDE SEQUENCE</scope>
    <source>
        <strain evidence="1">HUAS MG31</strain>
    </source>
</reference>
<evidence type="ECO:0000313" key="1">
    <source>
        <dbReference type="EMBL" id="XCM77915.1"/>
    </source>
</evidence>
<dbReference type="InterPro" id="IPR027417">
    <property type="entry name" value="P-loop_NTPase"/>
</dbReference>
<dbReference type="SUPFAM" id="SSF52540">
    <property type="entry name" value="P-loop containing nucleoside triphosphate hydrolases"/>
    <property type="match status" value="1"/>
</dbReference>
<gene>
    <name evidence="1" type="ORF">ABWK59_02695</name>
</gene>
<protein>
    <submittedName>
        <fullName evidence="1">AAA family ATPase</fullName>
    </submittedName>
</protein>
<accession>A0AAU8JPX3</accession>
<organism evidence="1">
    <name type="scientific">Kitasatospora camelliae</name>
    <dbReference type="NCBI Taxonomy" id="3156397"/>
    <lineage>
        <taxon>Bacteria</taxon>
        <taxon>Bacillati</taxon>
        <taxon>Actinomycetota</taxon>
        <taxon>Actinomycetes</taxon>
        <taxon>Kitasatosporales</taxon>
        <taxon>Streptomycetaceae</taxon>
        <taxon>Kitasatospora</taxon>
    </lineage>
</organism>
<dbReference type="AlphaFoldDB" id="A0AAU8JPX3"/>
<sequence length="194" mass="21279">MIVWVNGAFGSGKSTLVEELRPRWPQALVLDPEMVGFVLRTIVDVPTGDFQDLRLWRRQVAAMAIGLVEEYDRPLLVPMTLVNPEYLGEVFDALREEGIEVHHFFLKVPEEVLHARIDGRSFTPDDPAQDEQVRTWCKSKLAACLAAVDTLPPDTVLLDGESTPEELAATVLARVGVTETATETAGAAGADDTP</sequence>
<name>A0AAU8JPX3_9ACTN</name>
<proteinExistence type="predicted"/>
<dbReference type="KEGG" id="kcm:ABWK59_02695"/>